<proteinExistence type="predicted"/>
<evidence type="ECO:0000313" key="1">
    <source>
        <dbReference type="EMBL" id="KAJ8418560.1"/>
    </source>
</evidence>
<reference evidence="1" key="1">
    <citation type="journal article" date="2023" name="Science">
        <title>Genome structures resolve the early diversification of teleost fishes.</title>
        <authorList>
            <person name="Parey E."/>
            <person name="Louis A."/>
            <person name="Montfort J."/>
            <person name="Bouchez O."/>
            <person name="Roques C."/>
            <person name="Iampietro C."/>
            <person name="Lluch J."/>
            <person name="Castinel A."/>
            <person name="Donnadieu C."/>
            <person name="Desvignes T."/>
            <person name="Floi Bucao C."/>
            <person name="Jouanno E."/>
            <person name="Wen M."/>
            <person name="Mejri S."/>
            <person name="Dirks R."/>
            <person name="Jansen H."/>
            <person name="Henkel C."/>
            <person name="Chen W.J."/>
            <person name="Zahm M."/>
            <person name="Cabau C."/>
            <person name="Klopp C."/>
            <person name="Thompson A.W."/>
            <person name="Robinson-Rechavi M."/>
            <person name="Braasch I."/>
            <person name="Lecointre G."/>
            <person name="Bobe J."/>
            <person name="Postlethwait J.H."/>
            <person name="Berthelot C."/>
            <person name="Roest Crollius H."/>
            <person name="Guiguen Y."/>
        </authorList>
    </citation>
    <scope>NUCLEOTIDE SEQUENCE</scope>
    <source>
        <strain evidence="1">NC1722</strain>
    </source>
</reference>
<sequence>MLPGGSECWLLAECWHELRHESSSSTPGRAVVAGERSGALCFLETIVLRLGEVRRLIVSLSACIATQEVEQEESASHVPLGSLAHQRGVERVTASLEPVFLQPRERCARDQTVSRDAGGREGRLELARAICFAPARTREGGGK</sequence>
<protein>
    <submittedName>
        <fullName evidence="1">Uncharacterized protein</fullName>
    </submittedName>
</protein>
<dbReference type="AlphaFoldDB" id="A0AAD7X349"/>
<keyword evidence="2" id="KW-1185">Reference proteome</keyword>
<dbReference type="Proteomes" id="UP001221898">
    <property type="component" value="Unassembled WGS sequence"/>
</dbReference>
<dbReference type="EMBL" id="JAINUG010000001">
    <property type="protein sequence ID" value="KAJ8418560.1"/>
    <property type="molecule type" value="Genomic_DNA"/>
</dbReference>
<organism evidence="1 2">
    <name type="scientific">Aldrovandia affinis</name>
    <dbReference type="NCBI Taxonomy" id="143900"/>
    <lineage>
        <taxon>Eukaryota</taxon>
        <taxon>Metazoa</taxon>
        <taxon>Chordata</taxon>
        <taxon>Craniata</taxon>
        <taxon>Vertebrata</taxon>
        <taxon>Euteleostomi</taxon>
        <taxon>Actinopterygii</taxon>
        <taxon>Neopterygii</taxon>
        <taxon>Teleostei</taxon>
        <taxon>Notacanthiformes</taxon>
        <taxon>Halosauridae</taxon>
        <taxon>Aldrovandia</taxon>
    </lineage>
</organism>
<comment type="caution">
    <text evidence="1">The sequence shown here is derived from an EMBL/GenBank/DDBJ whole genome shotgun (WGS) entry which is preliminary data.</text>
</comment>
<evidence type="ECO:0000313" key="2">
    <source>
        <dbReference type="Proteomes" id="UP001221898"/>
    </source>
</evidence>
<gene>
    <name evidence="1" type="ORF">AAFF_G00000590</name>
</gene>
<accession>A0AAD7X349</accession>
<name>A0AAD7X349_9TELE</name>